<reference evidence="3 4" key="1">
    <citation type="submission" date="2021-08" db="EMBL/GenBank/DDBJ databases">
        <title>Comparative Genomics Analysis of the Genus Qipengyuania Reveals Extensive Genetic Diversity and Metabolic Versatility, Including the Description of Fifteen Novel Species.</title>
        <authorList>
            <person name="Liu Y."/>
        </authorList>
    </citation>
    <scope>NUCLEOTIDE SEQUENCE [LARGE SCALE GENOMIC DNA]</scope>
    <source>
        <strain evidence="3 4">1NDH17</strain>
    </source>
</reference>
<evidence type="ECO:0000256" key="1">
    <source>
        <dbReference type="ARBA" id="ARBA00010617"/>
    </source>
</evidence>
<evidence type="ECO:0000256" key="2">
    <source>
        <dbReference type="RuleBase" id="RU000461"/>
    </source>
</evidence>
<keyword evidence="2" id="KW-0503">Monooxygenase</keyword>
<accession>A0ABS7J0J2</accession>
<dbReference type="InterPro" id="IPR036396">
    <property type="entry name" value="Cyt_P450_sf"/>
</dbReference>
<keyword evidence="2" id="KW-0349">Heme</keyword>
<evidence type="ECO:0000313" key="3">
    <source>
        <dbReference type="EMBL" id="MBX7458247.1"/>
    </source>
</evidence>
<dbReference type="PROSITE" id="PS00086">
    <property type="entry name" value="CYTOCHROME_P450"/>
    <property type="match status" value="1"/>
</dbReference>
<proteinExistence type="inferred from homology"/>
<evidence type="ECO:0000313" key="4">
    <source>
        <dbReference type="Proteomes" id="UP000783253"/>
    </source>
</evidence>
<dbReference type="PANTHER" id="PTHR46696:SF1">
    <property type="entry name" value="CYTOCHROME P450 YJIB-RELATED"/>
    <property type="match status" value="1"/>
</dbReference>
<dbReference type="SUPFAM" id="SSF48264">
    <property type="entry name" value="Cytochrome P450"/>
    <property type="match status" value="1"/>
</dbReference>
<dbReference type="InterPro" id="IPR001128">
    <property type="entry name" value="Cyt_P450"/>
</dbReference>
<keyword evidence="2" id="KW-0408">Iron</keyword>
<dbReference type="Pfam" id="PF00067">
    <property type="entry name" value="p450"/>
    <property type="match status" value="1"/>
</dbReference>
<comment type="similarity">
    <text evidence="1 2">Belongs to the cytochrome P450 family.</text>
</comment>
<dbReference type="EMBL" id="JAIGNK010000002">
    <property type="protein sequence ID" value="MBX7458247.1"/>
    <property type="molecule type" value="Genomic_DNA"/>
</dbReference>
<dbReference type="Proteomes" id="UP000783253">
    <property type="component" value="Unassembled WGS sequence"/>
</dbReference>
<comment type="caution">
    <text evidence="3">The sequence shown here is derived from an EMBL/GenBank/DDBJ whole genome shotgun (WGS) entry which is preliminary data.</text>
</comment>
<name>A0ABS7J0J2_9SPHN</name>
<sequence>MTRTGAPILRNRTGKLKQWVMNRVRAALPGLFAAFRRLWPIAKIGSVHVVTLHDDVREVLLTDKAFKVPYAKKLVVLMEGHEAFIGMQDTDAYRSQLGRLESLARPEDMDWLADATEQRAEAIVAASGGRLEVVDTLFRTVTFDILEDYFGVTKPEIGDMRIWSTRMFEYQFLGSDESLYEEIEWMAPALLRHIEDIIEKRRASGDFSQKDLLGRALALQQQGEKGWDDLFIRTMLSALVIGGPPQPPMVLPQALEQLLRRPDALASAQKAAREPDEALTFGHIFEALRFDPISPILPREATCDCVIAQGTKRSHKVAKGDKVLAAIQSAMSDPRRIPSPGSFIPTRQPHEYLHFGLGLHECFGRHINRAMFPAICAPLLRRKNLRRAKRPAGKLAYEGFFPASLTVVFDKD</sequence>
<keyword evidence="2" id="KW-0560">Oxidoreductase</keyword>
<dbReference type="Gene3D" id="1.10.630.10">
    <property type="entry name" value="Cytochrome P450"/>
    <property type="match status" value="1"/>
</dbReference>
<keyword evidence="2" id="KW-0479">Metal-binding</keyword>
<keyword evidence="4" id="KW-1185">Reference proteome</keyword>
<dbReference type="RefSeq" id="WP_221573620.1">
    <property type="nucleotide sequence ID" value="NZ_JAIGNK010000002.1"/>
</dbReference>
<dbReference type="InterPro" id="IPR017972">
    <property type="entry name" value="Cyt_P450_CS"/>
</dbReference>
<gene>
    <name evidence="3" type="ORF">K3152_08310</name>
</gene>
<organism evidence="3 4">
    <name type="scientific">Qipengyuania polymorpha</name>
    <dbReference type="NCBI Taxonomy" id="2867234"/>
    <lineage>
        <taxon>Bacteria</taxon>
        <taxon>Pseudomonadati</taxon>
        <taxon>Pseudomonadota</taxon>
        <taxon>Alphaproteobacteria</taxon>
        <taxon>Sphingomonadales</taxon>
        <taxon>Erythrobacteraceae</taxon>
        <taxon>Qipengyuania</taxon>
    </lineage>
</organism>
<protein>
    <submittedName>
        <fullName evidence="3">Cytochrome P450</fullName>
    </submittedName>
</protein>
<dbReference type="PANTHER" id="PTHR46696">
    <property type="entry name" value="P450, PUTATIVE (EUROFUNG)-RELATED"/>
    <property type="match status" value="1"/>
</dbReference>